<organism evidence="3 4">
    <name type="scientific">OM182 bacterium</name>
    <dbReference type="NCBI Taxonomy" id="2510334"/>
    <lineage>
        <taxon>Bacteria</taxon>
        <taxon>Pseudomonadati</taxon>
        <taxon>Pseudomonadota</taxon>
        <taxon>Gammaproteobacteria</taxon>
        <taxon>OMG group</taxon>
        <taxon>OM182 clade</taxon>
    </lineage>
</organism>
<gene>
    <name evidence="3" type="ORF">EVA68_03670</name>
</gene>
<dbReference type="GO" id="GO:0016705">
    <property type="term" value="F:oxidoreductase activity, acting on paired donors, with incorporation or reduction of molecular oxygen"/>
    <property type="evidence" value="ECO:0007669"/>
    <property type="project" value="InterPro"/>
</dbReference>
<dbReference type="Gene3D" id="3.20.20.30">
    <property type="entry name" value="Luciferase-like domain"/>
    <property type="match status" value="1"/>
</dbReference>
<feature type="domain" description="Luciferase-like" evidence="2">
    <location>
        <begin position="24"/>
        <end position="304"/>
    </location>
</feature>
<dbReference type="InterPro" id="IPR050564">
    <property type="entry name" value="F420-G6PD/mer"/>
</dbReference>
<comment type="caution">
    <text evidence="3">The sequence shown here is derived from an EMBL/GenBank/DDBJ whole genome shotgun (WGS) entry which is preliminary data.</text>
</comment>
<dbReference type="AlphaFoldDB" id="A0A520S2E8"/>
<dbReference type="InterPro" id="IPR011251">
    <property type="entry name" value="Luciferase-like_dom"/>
</dbReference>
<dbReference type="InterPro" id="IPR036661">
    <property type="entry name" value="Luciferase-like_sf"/>
</dbReference>
<protein>
    <submittedName>
        <fullName evidence="3">LLM class flavin-dependent oxidoreductase</fullName>
    </submittedName>
</protein>
<dbReference type="PANTHER" id="PTHR43244">
    <property type="match status" value="1"/>
</dbReference>
<evidence type="ECO:0000313" key="4">
    <source>
        <dbReference type="Proteomes" id="UP000316199"/>
    </source>
</evidence>
<evidence type="ECO:0000256" key="1">
    <source>
        <dbReference type="ARBA" id="ARBA00023002"/>
    </source>
</evidence>
<keyword evidence="1" id="KW-0560">Oxidoreductase</keyword>
<evidence type="ECO:0000313" key="3">
    <source>
        <dbReference type="EMBL" id="RZO76650.1"/>
    </source>
</evidence>
<sequence>MVMPQRIALTLSNSAGALATINDALWAESEGYDDVWFADTGMDSLTMAGAVAVQTKRVRIGTAIIPVFTRTPAVFAATAHVLDQVSDGRFILGLGSSSQTMMENWNGQVFEKPLTRVRETAQLVRSMLEGNRSDFDGVTLHSKGYRQPPLPEGKPPIYLAGLRGKMLEMAAEIGDGVILNLFPRSFFPTMLEHIRIGAERGGKKLEDIEIVCRHQVVVTKDLAEARNKMRTQFAPYYATPVYNNFLAWSGHADKARVIKEGWAERDRNKTTGAMDDGLVDELACIGSAGDCQDRIREYAAMGVTTHIISCPSAEALQETNETFTSKNFSL</sequence>
<dbReference type="Pfam" id="PF00296">
    <property type="entry name" value="Bac_luciferase"/>
    <property type="match status" value="1"/>
</dbReference>
<proteinExistence type="predicted"/>
<dbReference type="EMBL" id="SHAG01000009">
    <property type="protein sequence ID" value="RZO76650.1"/>
    <property type="molecule type" value="Genomic_DNA"/>
</dbReference>
<dbReference type="PANTHER" id="PTHR43244:SF1">
    <property type="entry name" value="5,10-METHYLENETETRAHYDROMETHANOPTERIN REDUCTASE"/>
    <property type="match status" value="1"/>
</dbReference>
<dbReference type="SUPFAM" id="SSF51679">
    <property type="entry name" value="Bacterial luciferase-like"/>
    <property type="match status" value="1"/>
</dbReference>
<accession>A0A520S2E8</accession>
<name>A0A520S2E8_9GAMM</name>
<evidence type="ECO:0000259" key="2">
    <source>
        <dbReference type="Pfam" id="PF00296"/>
    </source>
</evidence>
<dbReference type="Proteomes" id="UP000316199">
    <property type="component" value="Unassembled WGS sequence"/>
</dbReference>
<reference evidence="3 4" key="1">
    <citation type="submission" date="2019-02" db="EMBL/GenBank/DDBJ databases">
        <title>Prokaryotic population dynamics and viral predation in marine succession experiment using metagenomics: the confinement effect.</title>
        <authorList>
            <person name="Haro-Moreno J.M."/>
            <person name="Rodriguez-Valera F."/>
            <person name="Lopez-Perez M."/>
        </authorList>
    </citation>
    <scope>NUCLEOTIDE SEQUENCE [LARGE SCALE GENOMIC DNA]</scope>
    <source>
        <strain evidence="3">MED-G157</strain>
    </source>
</reference>
<dbReference type="CDD" id="cd01097">
    <property type="entry name" value="Tetrahydromethanopterin_reductase"/>
    <property type="match status" value="1"/>
</dbReference>